<name>A0A396RN73_9SPHN</name>
<protein>
    <recommendedName>
        <fullName evidence="4">VanZ family protein</fullName>
    </recommendedName>
</protein>
<feature type="transmembrane region" description="Helical" evidence="1">
    <location>
        <begin position="21"/>
        <end position="42"/>
    </location>
</feature>
<reference evidence="2 3" key="1">
    <citation type="submission" date="2018-08" db="EMBL/GenBank/DDBJ databases">
        <title>The multiple taxonomic identification of Sphingomonas gilva.</title>
        <authorList>
            <person name="Zhu D."/>
            <person name="Zheng S."/>
        </authorList>
    </citation>
    <scope>NUCLEOTIDE SEQUENCE [LARGE SCALE GENOMIC DNA]</scope>
    <source>
        <strain evidence="2 3">ZDH117</strain>
    </source>
</reference>
<dbReference type="AlphaFoldDB" id="A0A396RN73"/>
<evidence type="ECO:0000256" key="1">
    <source>
        <dbReference type="SAM" id="Phobius"/>
    </source>
</evidence>
<keyword evidence="1" id="KW-1133">Transmembrane helix</keyword>
<keyword evidence="3" id="KW-1185">Reference proteome</keyword>
<evidence type="ECO:0000313" key="2">
    <source>
        <dbReference type="EMBL" id="RHW17927.1"/>
    </source>
</evidence>
<dbReference type="RefSeq" id="WP_118863118.1">
    <property type="nucleotide sequence ID" value="NZ_QWLV01000002.1"/>
</dbReference>
<evidence type="ECO:0008006" key="4">
    <source>
        <dbReference type="Google" id="ProtNLM"/>
    </source>
</evidence>
<proteinExistence type="predicted"/>
<organism evidence="2 3">
    <name type="scientific">Sphingomonas gilva</name>
    <dbReference type="NCBI Taxonomy" id="2305907"/>
    <lineage>
        <taxon>Bacteria</taxon>
        <taxon>Pseudomonadati</taxon>
        <taxon>Pseudomonadota</taxon>
        <taxon>Alphaproteobacteria</taxon>
        <taxon>Sphingomonadales</taxon>
        <taxon>Sphingomonadaceae</taxon>
        <taxon>Sphingomonas</taxon>
    </lineage>
</organism>
<sequence>MNSLQTAKLWLIEGVGLARDALHIYVGLILLLGSAALFRWPLRGGKPWLAVLAAALIGEAWDMLDRLRLGLTQYPAGNWKDIWNTLFWPTALTLLARYTRLLKR</sequence>
<dbReference type="Proteomes" id="UP000266693">
    <property type="component" value="Unassembled WGS sequence"/>
</dbReference>
<accession>A0A396RN73</accession>
<comment type="caution">
    <text evidence="2">The sequence shown here is derived from an EMBL/GenBank/DDBJ whole genome shotgun (WGS) entry which is preliminary data.</text>
</comment>
<keyword evidence="1" id="KW-0812">Transmembrane</keyword>
<dbReference type="OrthoDB" id="6660115at2"/>
<evidence type="ECO:0000313" key="3">
    <source>
        <dbReference type="Proteomes" id="UP000266693"/>
    </source>
</evidence>
<gene>
    <name evidence="2" type="ORF">D1610_05305</name>
</gene>
<keyword evidence="1" id="KW-0472">Membrane</keyword>
<dbReference type="EMBL" id="QWLV01000002">
    <property type="protein sequence ID" value="RHW17927.1"/>
    <property type="molecule type" value="Genomic_DNA"/>
</dbReference>